<comment type="caution">
    <text evidence="1">The sequence shown here is derived from an EMBL/GenBank/DDBJ whole genome shotgun (WGS) entry which is preliminary data.</text>
</comment>
<keyword evidence="1" id="KW-0812">Transmembrane</keyword>
<sequence length="223" mass="25113">MSETSLISRARVAALPLLMLLCLTVYNDVLPVAEAIWLTIPSSGTKCVSEEIQSNVVVLSDYYVIDEAHPDHPPKISARVTSPYGNNLHHSENVTHGQFAFTTSEAGNYLACFWLADNQQQGAETTLGLDWRIGFSAKDWDSVAKKEKIEGVELNLKRLEAQVQSIHENLLFLKHREAEMREVSEATNSRVAWFSIMAIGLCIVVSVLQLWHLTRYFQKKKLI</sequence>
<protein>
    <submittedName>
        <fullName evidence="1">Transmembrane emp24 domain-containing protein</fullName>
    </submittedName>
</protein>
<organism evidence="1 2">
    <name type="scientific">Melia azedarach</name>
    <name type="common">Chinaberry tree</name>
    <dbReference type="NCBI Taxonomy" id="155640"/>
    <lineage>
        <taxon>Eukaryota</taxon>
        <taxon>Viridiplantae</taxon>
        <taxon>Streptophyta</taxon>
        <taxon>Embryophyta</taxon>
        <taxon>Tracheophyta</taxon>
        <taxon>Spermatophyta</taxon>
        <taxon>Magnoliopsida</taxon>
        <taxon>eudicotyledons</taxon>
        <taxon>Gunneridae</taxon>
        <taxon>Pentapetalae</taxon>
        <taxon>rosids</taxon>
        <taxon>malvids</taxon>
        <taxon>Sapindales</taxon>
        <taxon>Meliaceae</taxon>
        <taxon>Melia</taxon>
    </lineage>
</organism>
<dbReference type="EMBL" id="CM051407">
    <property type="protein sequence ID" value="KAJ4700652.1"/>
    <property type="molecule type" value="Genomic_DNA"/>
</dbReference>
<dbReference type="Proteomes" id="UP001164539">
    <property type="component" value="Chromosome 14"/>
</dbReference>
<name>A0ACC1WNZ3_MELAZ</name>
<reference evidence="1 2" key="1">
    <citation type="journal article" date="2023" name="Science">
        <title>Complex scaffold remodeling in plant triterpene biosynthesis.</title>
        <authorList>
            <person name="De La Pena R."/>
            <person name="Hodgson H."/>
            <person name="Liu J.C."/>
            <person name="Stephenson M.J."/>
            <person name="Martin A.C."/>
            <person name="Owen C."/>
            <person name="Harkess A."/>
            <person name="Leebens-Mack J."/>
            <person name="Jimenez L.E."/>
            <person name="Osbourn A."/>
            <person name="Sattely E.S."/>
        </authorList>
    </citation>
    <scope>NUCLEOTIDE SEQUENCE [LARGE SCALE GENOMIC DNA]</scope>
    <source>
        <strain evidence="2">cv. JPN11</strain>
        <tissue evidence="1">Leaf</tissue>
    </source>
</reference>
<evidence type="ECO:0000313" key="2">
    <source>
        <dbReference type="Proteomes" id="UP001164539"/>
    </source>
</evidence>
<keyword evidence="2" id="KW-1185">Reference proteome</keyword>
<gene>
    <name evidence="1" type="ORF">OWV82_023999</name>
</gene>
<evidence type="ECO:0000313" key="1">
    <source>
        <dbReference type="EMBL" id="KAJ4700652.1"/>
    </source>
</evidence>
<keyword evidence="1" id="KW-0472">Membrane</keyword>
<accession>A0ACC1WNZ3</accession>
<proteinExistence type="predicted"/>